<proteinExistence type="predicted"/>
<dbReference type="RefSeq" id="WP_163227116.1">
    <property type="nucleotide sequence ID" value="NZ_VYSG01000001.1"/>
</dbReference>
<dbReference type="Proteomes" id="UP000469292">
    <property type="component" value="Unassembled WGS sequence"/>
</dbReference>
<keyword evidence="1" id="KW-0812">Transmembrane</keyword>
<feature type="transmembrane region" description="Helical" evidence="1">
    <location>
        <begin position="150"/>
        <end position="171"/>
    </location>
</feature>
<protein>
    <submittedName>
        <fullName evidence="2">Uncharacterized protein</fullName>
    </submittedName>
</protein>
<evidence type="ECO:0000313" key="2">
    <source>
        <dbReference type="EMBL" id="NEG69565.1"/>
    </source>
</evidence>
<gene>
    <name evidence="2" type="ORF">F6S87_02800</name>
</gene>
<comment type="caution">
    <text evidence="2">The sequence shown here is derived from an EMBL/GenBank/DDBJ whole genome shotgun (WGS) entry which is preliminary data.</text>
</comment>
<feature type="transmembrane region" description="Helical" evidence="1">
    <location>
        <begin position="183"/>
        <end position="208"/>
    </location>
</feature>
<name>A0A6I5N0B4_9BIFI</name>
<keyword evidence="3" id="KW-1185">Reference proteome</keyword>
<dbReference type="EMBL" id="VYSG01000001">
    <property type="protein sequence ID" value="NEG69565.1"/>
    <property type="molecule type" value="Genomic_DNA"/>
</dbReference>
<evidence type="ECO:0000313" key="3">
    <source>
        <dbReference type="Proteomes" id="UP000469292"/>
    </source>
</evidence>
<dbReference type="AlphaFoldDB" id="A0A6I5N0B4"/>
<keyword evidence="1" id="KW-1133">Transmembrane helix</keyword>
<reference evidence="2 3" key="1">
    <citation type="submission" date="2019-09" db="EMBL/GenBank/DDBJ databases">
        <title>Phylogenetic characterization of a novel taxon of the genus Bifidobacterium: Bifidobacterium choloepi sp. nov.</title>
        <authorList>
            <person name="Modesto M."/>
            <person name="Satti M."/>
        </authorList>
    </citation>
    <scope>NUCLEOTIDE SEQUENCE [LARGE SCALE GENOMIC DNA]</scope>
    <source>
        <strain evidence="2 3">BRDM6</strain>
    </source>
</reference>
<accession>A0A6I5N0B4</accession>
<evidence type="ECO:0000256" key="1">
    <source>
        <dbReference type="SAM" id="Phobius"/>
    </source>
</evidence>
<sequence length="340" mass="37270">MTEVNEEADVTVAGDAAAGAEPVAASGDDIEAFIDDCVTKAVDEALDPAKTDELLASTRLGDELSADRLDSQTYFNLRMWEEQTGSGEAFAAYLEDAERQMALVRNNTAAFTPARREDVLAVARTKVETDAGLRKLRNPEVVEQYREPPFLAVVLSIVSVALFLGALLSFFSMVTELVQRDGLWLTSLVRIVGFVAGGIVCCVPRFIYTHRKKQWDTWHLSDQARRNLIVEHVRDVARQTVDEMPGAFAWGNAVWRSGGDGNDSRDDRPVWGAVEHGDVVDEESLTAYARSLTLAVRDAPTTLPSPDQLPRLASIELASPSSFPRGAETMREALATLKTE</sequence>
<keyword evidence="1" id="KW-0472">Membrane</keyword>
<organism evidence="2 3">
    <name type="scientific">Bifidobacterium choloepi</name>
    <dbReference type="NCBI Taxonomy" id="2614131"/>
    <lineage>
        <taxon>Bacteria</taxon>
        <taxon>Bacillati</taxon>
        <taxon>Actinomycetota</taxon>
        <taxon>Actinomycetes</taxon>
        <taxon>Bifidobacteriales</taxon>
        <taxon>Bifidobacteriaceae</taxon>
        <taxon>Bifidobacterium</taxon>
    </lineage>
</organism>